<comment type="caution">
    <text evidence="7">The sequence shown here is derived from an EMBL/GenBank/DDBJ whole genome shotgun (WGS) entry which is preliminary data.</text>
</comment>
<dbReference type="EMBL" id="JARKIE010000006">
    <property type="protein sequence ID" value="KAJ7706942.1"/>
    <property type="molecule type" value="Genomic_DNA"/>
</dbReference>
<evidence type="ECO:0000256" key="1">
    <source>
        <dbReference type="ARBA" id="ARBA00009673"/>
    </source>
</evidence>
<dbReference type="Pfam" id="PF02580">
    <property type="entry name" value="Tyr_Deacylase"/>
    <property type="match status" value="1"/>
</dbReference>
<dbReference type="GO" id="GO:0051500">
    <property type="term" value="F:D-tyrosyl-tRNA(Tyr) deacylase activity"/>
    <property type="evidence" value="ECO:0007669"/>
    <property type="project" value="TreeGrafter"/>
</dbReference>
<gene>
    <name evidence="7" type="ORF">B0H17DRAFT_1034905</name>
</gene>
<evidence type="ECO:0000256" key="4">
    <source>
        <dbReference type="ARBA" id="ARBA00032747"/>
    </source>
</evidence>
<dbReference type="InterPro" id="IPR003732">
    <property type="entry name" value="Daa-tRNA_deacyls_DTD"/>
</dbReference>
<protein>
    <recommendedName>
        <fullName evidence="3">D-aminoacyl-tRNA deacylase</fullName>
        <ecNumber evidence="2">3.1.1.96</ecNumber>
    </recommendedName>
    <alternativeName>
        <fullName evidence="4">Gly-tRNA(Ala) deacylase</fullName>
    </alternativeName>
</protein>
<reference evidence="7" key="1">
    <citation type="submission" date="2023-03" db="EMBL/GenBank/DDBJ databases">
        <title>Massive genome expansion in bonnet fungi (Mycena s.s.) driven by repeated elements and novel gene families across ecological guilds.</title>
        <authorList>
            <consortium name="Lawrence Berkeley National Laboratory"/>
            <person name="Harder C.B."/>
            <person name="Miyauchi S."/>
            <person name="Viragh M."/>
            <person name="Kuo A."/>
            <person name="Thoen E."/>
            <person name="Andreopoulos B."/>
            <person name="Lu D."/>
            <person name="Skrede I."/>
            <person name="Drula E."/>
            <person name="Henrissat B."/>
            <person name="Morin E."/>
            <person name="Kohler A."/>
            <person name="Barry K."/>
            <person name="LaButti K."/>
            <person name="Morin E."/>
            <person name="Salamov A."/>
            <person name="Lipzen A."/>
            <person name="Mereny Z."/>
            <person name="Hegedus B."/>
            <person name="Baldrian P."/>
            <person name="Stursova M."/>
            <person name="Weitz H."/>
            <person name="Taylor A."/>
            <person name="Grigoriev I.V."/>
            <person name="Nagy L.G."/>
            <person name="Martin F."/>
            <person name="Kauserud H."/>
        </authorList>
    </citation>
    <scope>NUCLEOTIDE SEQUENCE</scope>
    <source>
        <strain evidence="7">CBHHK067</strain>
    </source>
</reference>
<dbReference type="Proteomes" id="UP001221757">
    <property type="component" value="Unassembled WGS sequence"/>
</dbReference>
<evidence type="ECO:0000256" key="5">
    <source>
        <dbReference type="ARBA" id="ARBA00047676"/>
    </source>
</evidence>
<dbReference type="PANTHER" id="PTHR10472">
    <property type="entry name" value="D-TYROSYL-TRNA TYR DEACYLASE"/>
    <property type="match status" value="1"/>
</dbReference>
<comment type="catalytic activity">
    <reaction evidence="6">
        <text>a D-aminoacyl-tRNA + H2O = a tRNA + a D-alpha-amino acid + H(+)</text>
        <dbReference type="Rhea" id="RHEA:13953"/>
        <dbReference type="Rhea" id="RHEA-COMP:10123"/>
        <dbReference type="Rhea" id="RHEA-COMP:10124"/>
        <dbReference type="ChEBI" id="CHEBI:15377"/>
        <dbReference type="ChEBI" id="CHEBI:15378"/>
        <dbReference type="ChEBI" id="CHEBI:59871"/>
        <dbReference type="ChEBI" id="CHEBI:78442"/>
        <dbReference type="ChEBI" id="CHEBI:79333"/>
        <dbReference type="EC" id="3.1.1.96"/>
    </reaction>
</comment>
<proteinExistence type="inferred from homology"/>
<evidence type="ECO:0000313" key="7">
    <source>
        <dbReference type="EMBL" id="KAJ7706942.1"/>
    </source>
</evidence>
<evidence type="ECO:0000313" key="8">
    <source>
        <dbReference type="Proteomes" id="UP001221757"/>
    </source>
</evidence>
<dbReference type="Gene3D" id="3.50.80.10">
    <property type="entry name" value="D-tyrosyl-tRNA(Tyr) deacylase"/>
    <property type="match status" value="1"/>
</dbReference>
<dbReference type="EC" id="3.1.1.96" evidence="2"/>
<accession>A0AAD7GWR6</accession>
<dbReference type="SUPFAM" id="SSF69500">
    <property type="entry name" value="DTD-like"/>
    <property type="match status" value="1"/>
</dbReference>
<dbReference type="AlphaFoldDB" id="A0AAD7GWR6"/>
<evidence type="ECO:0000256" key="6">
    <source>
        <dbReference type="ARBA" id="ARBA00048018"/>
    </source>
</evidence>
<sequence>MRAVVQRVASASLGDSSAANGQVISQISGGSWFSWASANEDLRRCSIQDLEIFNSLSNTVDSDDAESDFSTLTNKLYNAETSIKDVDGTSSACLAETRKGNKPDFHNAMSTEQSRVLYETSLETLRRSYRPEKIQGNGTLLPLYLSVAHMIM</sequence>
<keyword evidence="8" id="KW-1185">Reference proteome</keyword>
<evidence type="ECO:0000256" key="3">
    <source>
        <dbReference type="ARBA" id="ARBA00020007"/>
    </source>
</evidence>
<name>A0AAD7GWR6_MYCRO</name>
<dbReference type="PANTHER" id="PTHR10472:SF5">
    <property type="entry name" value="D-AMINOACYL-TRNA DEACYLASE 1"/>
    <property type="match status" value="1"/>
</dbReference>
<dbReference type="InterPro" id="IPR023509">
    <property type="entry name" value="DTD-like_sf"/>
</dbReference>
<evidence type="ECO:0000256" key="2">
    <source>
        <dbReference type="ARBA" id="ARBA00013056"/>
    </source>
</evidence>
<dbReference type="GO" id="GO:0005737">
    <property type="term" value="C:cytoplasm"/>
    <property type="evidence" value="ECO:0007669"/>
    <property type="project" value="InterPro"/>
</dbReference>
<comment type="catalytic activity">
    <reaction evidence="5">
        <text>glycyl-tRNA(Ala) + H2O = tRNA(Ala) + glycine + H(+)</text>
        <dbReference type="Rhea" id="RHEA:53744"/>
        <dbReference type="Rhea" id="RHEA-COMP:9657"/>
        <dbReference type="Rhea" id="RHEA-COMP:13640"/>
        <dbReference type="ChEBI" id="CHEBI:15377"/>
        <dbReference type="ChEBI" id="CHEBI:15378"/>
        <dbReference type="ChEBI" id="CHEBI:57305"/>
        <dbReference type="ChEBI" id="CHEBI:78442"/>
        <dbReference type="ChEBI" id="CHEBI:78522"/>
        <dbReference type="EC" id="3.1.1.96"/>
    </reaction>
</comment>
<comment type="similarity">
    <text evidence="1">Belongs to the DTD family.</text>
</comment>
<organism evidence="7 8">
    <name type="scientific">Mycena rosella</name>
    <name type="common">Pink bonnet</name>
    <name type="synonym">Agaricus rosellus</name>
    <dbReference type="NCBI Taxonomy" id="1033263"/>
    <lineage>
        <taxon>Eukaryota</taxon>
        <taxon>Fungi</taxon>
        <taxon>Dikarya</taxon>
        <taxon>Basidiomycota</taxon>
        <taxon>Agaricomycotina</taxon>
        <taxon>Agaricomycetes</taxon>
        <taxon>Agaricomycetidae</taxon>
        <taxon>Agaricales</taxon>
        <taxon>Marasmiineae</taxon>
        <taxon>Mycenaceae</taxon>
        <taxon>Mycena</taxon>
    </lineage>
</organism>